<proteinExistence type="predicted"/>
<name>A0A0C9WTC2_9AGAR</name>
<evidence type="ECO:0000313" key="2">
    <source>
        <dbReference type="Proteomes" id="UP000054477"/>
    </source>
</evidence>
<protein>
    <submittedName>
        <fullName evidence="1">Uncharacterized protein</fullName>
    </submittedName>
</protein>
<evidence type="ECO:0000313" key="1">
    <source>
        <dbReference type="EMBL" id="KIJ91473.1"/>
    </source>
</evidence>
<dbReference type="Proteomes" id="UP000054477">
    <property type="component" value="Unassembled WGS sequence"/>
</dbReference>
<dbReference type="HOGENOM" id="CLU_2688210_0_0_1"/>
<dbReference type="EMBL" id="KN839002">
    <property type="protein sequence ID" value="KIJ91473.1"/>
    <property type="molecule type" value="Genomic_DNA"/>
</dbReference>
<gene>
    <name evidence="1" type="ORF">K443DRAFT_483069</name>
</gene>
<reference evidence="2" key="2">
    <citation type="submission" date="2015-01" db="EMBL/GenBank/DDBJ databases">
        <title>Evolutionary Origins and Diversification of the Mycorrhizal Mutualists.</title>
        <authorList>
            <consortium name="DOE Joint Genome Institute"/>
            <consortium name="Mycorrhizal Genomics Consortium"/>
            <person name="Kohler A."/>
            <person name="Kuo A."/>
            <person name="Nagy L.G."/>
            <person name="Floudas D."/>
            <person name="Copeland A."/>
            <person name="Barry K.W."/>
            <person name="Cichocki N."/>
            <person name="Veneault-Fourrey C."/>
            <person name="LaButti K."/>
            <person name="Lindquist E.A."/>
            <person name="Lipzen A."/>
            <person name="Lundell T."/>
            <person name="Morin E."/>
            <person name="Murat C."/>
            <person name="Riley R."/>
            <person name="Ohm R."/>
            <person name="Sun H."/>
            <person name="Tunlid A."/>
            <person name="Henrissat B."/>
            <person name="Grigoriev I.V."/>
            <person name="Hibbett D.S."/>
            <person name="Martin F."/>
        </authorList>
    </citation>
    <scope>NUCLEOTIDE SEQUENCE [LARGE SCALE GENOMIC DNA]</scope>
    <source>
        <strain evidence="2">LaAM-08-1</strain>
    </source>
</reference>
<reference evidence="1 2" key="1">
    <citation type="submission" date="2014-04" db="EMBL/GenBank/DDBJ databases">
        <authorList>
            <consortium name="DOE Joint Genome Institute"/>
            <person name="Kuo A."/>
            <person name="Kohler A."/>
            <person name="Nagy L.G."/>
            <person name="Floudas D."/>
            <person name="Copeland A."/>
            <person name="Barry K.W."/>
            <person name="Cichocki N."/>
            <person name="Veneault-Fourrey C."/>
            <person name="LaButti K."/>
            <person name="Lindquist E.A."/>
            <person name="Lipzen A."/>
            <person name="Lundell T."/>
            <person name="Morin E."/>
            <person name="Murat C."/>
            <person name="Sun H."/>
            <person name="Tunlid A."/>
            <person name="Henrissat B."/>
            <person name="Grigoriev I.V."/>
            <person name="Hibbett D.S."/>
            <person name="Martin F."/>
            <person name="Nordberg H.P."/>
            <person name="Cantor M.N."/>
            <person name="Hua S.X."/>
        </authorList>
    </citation>
    <scope>NUCLEOTIDE SEQUENCE [LARGE SCALE GENOMIC DNA]</scope>
    <source>
        <strain evidence="1 2">LaAM-08-1</strain>
    </source>
</reference>
<keyword evidence="2" id="KW-1185">Reference proteome</keyword>
<dbReference type="AlphaFoldDB" id="A0A0C9WTC2"/>
<accession>A0A0C9WTC2</accession>
<organism evidence="1 2">
    <name type="scientific">Laccaria amethystina LaAM-08-1</name>
    <dbReference type="NCBI Taxonomy" id="1095629"/>
    <lineage>
        <taxon>Eukaryota</taxon>
        <taxon>Fungi</taxon>
        <taxon>Dikarya</taxon>
        <taxon>Basidiomycota</taxon>
        <taxon>Agaricomycotina</taxon>
        <taxon>Agaricomycetes</taxon>
        <taxon>Agaricomycetidae</taxon>
        <taxon>Agaricales</taxon>
        <taxon>Agaricineae</taxon>
        <taxon>Hydnangiaceae</taxon>
        <taxon>Laccaria</taxon>
    </lineage>
</organism>
<sequence>MPRPVDRASNESHRLPPCHFQWPVHDTTPNHPKPRPMICRTPGILLTSLRTATGALLARAHRCSFEDFVGVAAG</sequence>